<dbReference type="CDD" id="cd03401">
    <property type="entry name" value="SPFH_prohibitin"/>
    <property type="match status" value="1"/>
</dbReference>
<dbReference type="RefSeq" id="WP_026636522.1">
    <property type="nucleotide sequence ID" value="NZ_FONH01000002.1"/>
</dbReference>
<keyword evidence="2" id="KW-0175">Coiled coil</keyword>
<dbReference type="EMBL" id="FONH01000002">
    <property type="protein sequence ID" value="SFE38005.1"/>
    <property type="molecule type" value="Genomic_DNA"/>
</dbReference>
<sequence length="285" mass="31497">MKRMYRFLALALVVLLAACSKVPAGNVGVKFNLYGSDKGVQMQELQPGRYWIGWNEELYKFPTFTQTYTWQRAENRDESLTFGTVEGLSVNADVGITYHIAPDKVTKLFQTYRKGVDEITDTYLRNMVRDSLVKQASTIGIESVYGRGKADLIEAVERDVKGQVSAIGIEVEKVYWIGDLRLPQNVTNAINAKIQATQMAEQRKNEVAQAQAEAEKEVAVAQGKAKSQLALAEAEAKAIELRGAALRNNPAVAELNAIEKWNGALPVYQLGGATPFIQIPARDSK</sequence>
<proteinExistence type="predicted"/>
<dbReference type="PANTHER" id="PTHR42911:SF1">
    <property type="entry name" value="MODULATOR OF FTSH PROTEASE HFLC"/>
    <property type="match status" value="1"/>
</dbReference>
<evidence type="ECO:0000313" key="5">
    <source>
        <dbReference type="EMBL" id="SFE38005.1"/>
    </source>
</evidence>
<dbReference type="GO" id="GO:0006508">
    <property type="term" value="P:proteolysis"/>
    <property type="evidence" value="ECO:0007669"/>
    <property type="project" value="UniProtKB-KW"/>
</dbReference>
<dbReference type="Pfam" id="PF01145">
    <property type="entry name" value="Band_7"/>
    <property type="match status" value="1"/>
</dbReference>
<feature type="chain" id="PRO_5011606432" evidence="3">
    <location>
        <begin position="25"/>
        <end position="285"/>
    </location>
</feature>
<evidence type="ECO:0000256" key="2">
    <source>
        <dbReference type="SAM" id="Coils"/>
    </source>
</evidence>
<dbReference type="GO" id="GO:0016020">
    <property type="term" value="C:membrane"/>
    <property type="evidence" value="ECO:0007669"/>
    <property type="project" value="UniProtKB-SubCell"/>
</dbReference>
<evidence type="ECO:0000256" key="3">
    <source>
        <dbReference type="SAM" id="SignalP"/>
    </source>
</evidence>
<evidence type="ECO:0000313" key="6">
    <source>
        <dbReference type="Proteomes" id="UP000199477"/>
    </source>
</evidence>
<feature type="coiled-coil region" evidence="2">
    <location>
        <begin position="193"/>
        <end position="249"/>
    </location>
</feature>
<dbReference type="Gene3D" id="3.30.479.30">
    <property type="entry name" value="Band 7 domain"/>
    <property type="match status" value="1"/>
</dbReference>
<keyword evidence="3" id="KW-0732">Signal</keyword>
<keyword evidence="5" id="KW-0645">Protease</keyword>
<protein>
    <submittedName>
        <fullName evidence="5">Regulator of protease activity HflC, stomatin/prohibitin superfamily</fullName>
    </submittedName>
</protein>
<name>A0A1I2A1Z0_9GAMM</name>
<dbReference type="AlphaFoldDB" id="A0A1I2A1Z0"/>
<accession>A0A1I2A1Z0</accession>
<organism evidence="5 6">
    <name type="scientific">Dyella marensis</name>
    <dbReference type="NCBI Taxonomy" id="500610"/>
    <lineage>
        <taxon>Bacteria</taxon>
        <taxon>Pseudomonadati</taxon>
        <taxon>Pseudomonadota</taxon>
        <taxon>Gammaproteobacteria</taxon>
        <taxon>Lysobacterales</taxon>
        <taxon>Rhodanobacteraceae</taxon>
        <taxon>Dyella</taxon>
    </lineage>
</organism>
<reference evidence="6" key="1">
    <citation type="submission" date="2016-10" db="EMBL/GenBank/DDBJ databases">
        <authorList>
            <person name="Varghese N."/>
            <person name="Submissions S."/>
        </authorList>
    </citation>
    <scope>NUCLEOTIDE SEQUENCE [LARGE SCALE GENOMIC DNA]</scope>
    <source>
        <strain evidence="6">UNC178MFTsu3.1</strain>
    </source>
</reference>
<evidence type="ECO:0000259" key="4">
    <source>
        <dbReference type="Pfam" id="PF01145"/>
    </source>
</evidence>
<evidence type="ECO:0000256" key="1">
    <source>
        <dbReference type="ARBA" id="ARBA00004167"/>
    </source>
</evidence>
<dbReference type="SUPFAM" id="SSF117892">
    <property type="entry name" value="Band 7/SPFH domain"/>
    <property type="match status" value="1"/>
</dbReference>
<dbReference type="Proteomes" id="UP000199477">
    <property type="component" value="Unassembled WGS sequence"/>
</dbReference>
<dbReference type="PROSITE" id="PS51257">
    <property type="entry name" value="PROKAR_LIPOPROTEIN"/>
    <property type="match status" value="1"/>
</dbReference>
<dbReference type="PANTHER" id="PTHR42911">
    <property type="entry name" value="MODULATOR OF FTSH PROTEASE HFLC"/>
    <property type="match status" value="1"/>
</dbReference>
<comment type="subcellular location">
    <subcellularLocation>
        <location evidence="1">Membrane</location>
        <topology evidence="1">Single-pass membrane protein</topology>
    </subcellularLocation>
</comment>
<dbReference type="InterPro" id="IPR001107">
    <property type="entry name" value="Band_7"/>
</dbReference>
<feature type="signal peptide" evidence="3">
    <location>
        <begin position="1"/>
        <end position="24"/>
    </location>
</feature>
<dbReference type="InterPro" id="IPR000163">
    <property type="entry name" value="Prohibitin"/>
</dbReference>
<dbReference type="STRING" id="500610.SAMN02799615_00898"/>
<keyword evidence="5" id="KW-0378">Hydrolase</keyword>
<feature type="domain" description="Band 7" evidence="4">
    <location>
        <begin position="21"/>
        <end position="214"/>
    </location>
</feature>
<gene>
    <name evidence="5" type="ORF">SAMN02799615_00898</name>
</gene>
<dbReference type="GO" id="GO:0008233">
    <property type="term" value="F:peptidase activity"/>
    <property type="evidence" value="ECO:0007669"/>
    <property type="project" value="UniProtKB-KW"/>
</dbReference>
<dbReference type="InterPro" id="IPR036013">
    <property type="entry name" value="Band_7/SPFH_dom_sf"/>
</dbReference>
<keyword evidence="6" id="KW-1185">Reference proteome</keyword>